<protein>
    <submittedName>
        <fullName evidence="5">CopG family transcriptional regulator</fullName>
    </submittedName>
</protein>
<dbReference type="STRING" id="1227497.C491_05691"/>
<evidence type="ECO:0000256" key="1">
    <source>
        <dbReference type="ARBA" id="ARBA00023015"/>
    </source>
</evidence>
<dbReference type="SUPFAM" id="SSF55021">
    <property type="entry name" value="ACT-like"/>
    <property type="match status" value="1"/>
</dbReference>
<accession>L9XEG2</accession>
<dbReference type="InterPro" id="IPR014864">
    <property type="entry name" value="TF_NikR_Ni-bd_C"/>
</dbReference>
<comment type="caution">
    <text evidence="5">The sequence shown here is derived from an EMBL/GenBank/DDBJ whole genome shotgun (WGS) entry which is preliminary data.</text>
</comment>
<feature type="domain" description="Transcription factor NikR nickel binding C-terminal" evidence="4">
    <location>
        <begin position="54"/>
        <end position="128"/>
    </location>
</feature>
<dbReference type="InterPro" id="IPR013321">
    <property type="entry name" value="Arc_rbn_hlx_hlx"/>
</dbReference>
<dbReference type="Gene3D" id="3.30.70.1150">
    <property type="entry name" value="ACT-like. Chain A, domain 2"/>
    <property type="match status" value="1"/>
</dbReference>
<dbReference type="GO" id="GO:0003677">
    <property type="term" value="F:DNA binding"/>
    <property type="evidence" value="ECO:0007669"/>
    <property type="project" value="UniProtKB-KW"/>
</dbReference>
<keyword evidence="1" id="KW-0805">Transcription regulation</keyword>
<dbReference type="InterPro" id="IPR027271">
    <property type="entry name" value="Acetolactate_synth/TF_NikR_C"/>
</dbReference>
<gene>
    <name evidence="5" type="ORF">C491_05691</name>
</gene>
<dbReference type="InterPro" id="IPR010985">
    <property type="entry name" value="Ribbon_hlx_hlx"/>
</dbReference>
<evidence type="ECO:0000256" key="3">
    <source>
        <dbReference type="ARBA" id="ARBA00023163"/>
    </source>
</evidence>
<dbReference type="Gene3D" id="1.10.1220.10">
    <property type="entry name" value="Met repressor-like"/>
    <property type="match status" value="1"/>
</dbReference>
<dbReference type="Proteomes" id="UP000011688">
    <property type="component" value="Unassembled WGS sequence"/>
</dbReference>
<dbReference type="eggNOG" id="arCOG01008">
    <property type="taxonomic scope" value="Archaea"/>
</dbReference>
<dbReference type="InterPro" id="IPR045865">
    <property type="entry name" value="ACT-like_dom_sf"/>
</dbReference>
<dbReference type="AlphaFoldDB" id="L9XEG2"/>
<evidence type="ECO:0000259" key="4">
    <source>
        <dbReference type="Pfam" id="PF08753"/>
    </source>
</evidence>
<dbReference type="InterPro" id="IPR050192">
    <property type="entry name" value="CopG/NikR_regulator"/>
</dbReference>
<dbReference type="EMBL" id="AOIB01000014">
    <property type="protein sequence ID" value="ELY59836.1"/>
    <property type="molecule type" value="Genomic_DNA"/>
</dbReference>
<dbReference type="SUPFAM" id="SSF47598">
    <property type="entry name" value="Ribbon-helix-helix"/>
    <property type="match status" value="1"/>
</dbReference>
<keyword evidence="6" id="KW-1185">Reference proteome</keyword>
<dbReference type="Pfam" id="PF08753">
    <property type="entry name" value="NikR_C"/>
    <property type="match status" value="1"/>
</dbReference>
<keyword evidence="2" id="KW-0238">DNA-binding</keyword>
<sequence length="140" mass="15383">MAVVSLSMPEELLERLDDHASAHEYSGRSEVVREGTRSLLEAFEDDRSEEGPLAGTVTVRYDFGTQRIERRVAALRHEFDDVIAANDHSHVADYCLDLFVLEAEIDAIASFVEKLRAIGGVEHVNHSLVPLGGHDRSGGG</sequence>
<dbReference type="PANTHER" id="PTHR34719:SF3">
    <property type="entry name" value="NICKEL-RESPONSIVE REGULATOR-RELATED"/>
    <property type="match status" value="1"/>
</dbReference>
<proteinExistence type="predicted"/>
<dbReference type="OrthoDB" id="9459at2157"/>
<reference evidence="5 6" key="1">
    <citation type="journal article" date="2014" name="PLoS Genet.">
        <title>Phylogenetically driven sequencing of extremely halophilic archaea reveals strategies for static and dynamic osmo-response.</title>
        <authorList>
            <person name="Becker E.A."/>
            <person name="Seitzer P.M."/>
            <person name="Tritt A."/>
            <person name="Larsen D."/>
            <person name="Krusor M."/>
            <person name="Yao A.I."/>
            <person name="Wu D."/>
            <person name="Madern D."/>
            <person name="Eisen J.A."/>
            <person name="Darling A.E."/>
            <person name="Facciotti M.T."/>
        </authorList>
    </citation>
    <scope>NUCLEOTIDE SEQUENCE [LARGE SCALE GENOMIC DNA]</scope>
    <source>
        <strain evidence="5 6">DSM 10524</strain>
    </source>
</reference>
<dbReference type="PANTHER" id="PTHR34719">
    <property type="entry name" value="NICKEL-RESPONSIVE REGULATOR"/>
    <property type="match status" value="1"/>
</dbReference>
<evidence type="ECO:0000313" key="6">
    <source>
        <dbReference type="Proteomes" id="UP000011688"/>
    </source>
</evidence>
<dbReference type="GO" id="GO:0006355">
    <property type="term" value="P:regulation of DNA-templated transcription"/>
    <property type="evidence" value="ECO:0007669"/>
    <property type="project" value="InterPro"/>
</dbReference>
<dbReference type="CDD" id="cd22231">
    <property type="entry name" value="RHH_NikR_HicB-like"/>
    <property type="match status" value="1"/>
</dbReference>
<keyword evidence="3" id="KW-0804">Transcription</keyword>
<dbReference type="RefSeq" id="WP_005554436.1">
    <property type="nucleotide sequence ID" value="NZ_AOIB01000014.1"/>
</dbReference>
<organism evidence="5 6">
    <name type="scientific">Natronococcus amylolyticus DSM 10524</name>
    <dbReference type="NCBI Taxonomy" id="1227497"/>
    <lineage>
        <taxon>Archaea</taxon>
        <taxon>Methanobacteriati</taxon>
        <taxon>Methanobacteriota</taxon>
        <taxon>Stenosarchaea group</taxon>
        <taxon>Halobacteria</taxon>
        <taxon>Halobacteriales</taxon>
        <taxon>Natrialbaceae</taxon>
        <taxon>Natronococcus</taxon>
    </lineage>
</organism>
<evidence type="ECO:0000256" key="2">
    <source>
        <dbReference type="ARBA" id="ARBA00023125"/>
    </source>
</evidence>
<dbReference type="PATRIC" id="fig|1227497.3.peg.1177"/>
<evidence type="ECO:0000313" key="5">
    <source>
        <dbReference type="EMBL" id="ELY59836.1"/>
    </source>
</evidence>
<name>L9XEG2_9EURY</name>